<dbReference type="Proteomes" id="UP001165565">
    <property type="component" value="Unassembled WGS sequence"/>
</dbReference>
<keyword evidence="2" id="KW-1185">Reference proteome</keyword>
<gene>
    <name evidence="1" type="ORF">NEE01_19470</name>
</gene>
<sequence length="212" mass="23388">MELGCDTTAGPKSVLTGIWRRTSLSLRGEKPEEHEEVLWLQLDSTFADLRTPRAHASRPIQAFSGHIDWSPPHITFNRDMDMNASGFDDQAELEVRDNRLIERGSILTGDTRIDYVEIWAREPRPPGKRLVQEWHAVGVCGTRFRTRCVELDGVAIVLVAAPTIGGFGCAEFERDADGWERVRQVGTLTAPSPLECVGASALRAQAPAGAAR</sequence>
<name>A0AA41ZHD1_9SPHN</name>
<comment type="caution">
    <text evidence="1">The sequence shown here is derived from an EMBL/GenBank/DDBJ whole genome shotgun (WGS) entry which is preliminary data.</text>
</comment>
<evidence type="ECO:0000313" key="1">
    <source>
        <dbReference type="EMBL" id="MCW6536964.1"/>
    </source>
</evidence>
<dbReference type="AlphaFoldDB" id="A0AA41ZHD1"/>
<accession>A0AA41ZHD1</accession>
<protein>
    <submittedName>
        <fullName evidence="1">Uncharacterized protein</fullName>
    </submittedName>
</protein>
<dbReference type="RefSeq" id="WP_265270790.1">
    <property type="nucleotide sequence ID" value="NZ_JANFAV010000017.1"/>
</dbReference>
<organism evidence="1 2">
    <name type="scientific">Sphingomonas lycopersici</name>
    <dbReference type="NCBI Taxonomy" id="2951807"/>
    <lineage>
        <taxon>Bacteria</taxon>
        <taxon>Pseudomonadati</taxon>
        <taxon>Pseudomonadota</taxon>
        <taxon>Alphaproteobacteria</taxon>
        <taxon>Sphingomonadales</taxon>
        <taxon>Sphingomonadaceae</taxon>
        <taxon>Sphingomonas</taxon>
    </lineage>
</organism>
<proteinExistence type="predicted"/>
<reference evidence="1" key="1">
    <citation type="submission" date="2022-06" db="EMBL/GenBank/DDBJ databases">
        <title>Sphingomonas sp. nov. isolated from rhizosphere soil of tomato.</title>
        <authorList>
            <person name="Dong H."/>
            <person name="Gao R."/>
        </authorList>
    </citation>
    <scope>NUCLEOTIDE SEQUENCE</scope>
    <source>
        <strain evidence="1">MMSM24</strain>
    </source>
</reference>
<dbReference type="EMBL" id="JANFAV010000017">
    <property type="protein sequence ID" value="MCW6536964.1"/>
    <property type="molecule type" value="Genomic_DNA"/>
</dbReference>
<evidence type="ECO:0000313" key="2">
    <source>
        <dbReference type="Proteomes" id="UP001165565"/>
    </source>
</evidence>